<dbReference type="OrthoDB" id="1669814at2759"/>
<name>A0A6A6QUY3_9PEZI</name>
<accession>A0A6A6QUY3</accession>
<gene>
    <name evidence="4" type="ORF">BU16DRAFT_460042</name>
</gene>
<dbReference type="InterPro" id="IPR020904">
    <property type="entry name" value="Sc_DH/Rdtase_CS"/>
</dbReference>
<dbReference type="PANTHER" id="PTHR24321:SF8">
    <property type="entry name" value="ESTRADIOL 17-BETA-DEHYDROGENASE 8-RELATED"/>
    <property type="match status" value="1"/>
</dbReference>
<reference evidence="4" key="1">
    <citation type="journal article" date="2020" name="Stud. Mycol.">
        <title>101 Dothideomycetes genomes: a test case for predicting lifestyles and emergence of pathogens.</title>
        <authorList>
            <person name="Haridas S."/>
            <person name="Albert R."/>
            <person name="Binder M."/>
            <person name="Bloem J."/>
            <person name="Labutti K."/>
            <person name="Salamov A."/>
            <person name="Andreopoulos B."/>
            <person name="Baker S."/>
            <person name="Barry K."/>
            <person name="Bills G."/>
            <person name="Bluhm B."/>
            <person name="Cannon C."/>
            <person name="Castanera R."/>
            <person name="Culley D."/>
            <person name="Daum C."/>
            <person name="Ezra D."/>
            <person name="Gonzalez J."/>
            <person name="Henrissat B."/>
            <person name="Kuo A."/>
            <person name="Liang C."/>
            <person name="Lipzen A."/>
            <person name="Lutzoni F."/>
            <person name="Magnuson J."/>
            <person name="Mondo S."/>
            <person name="Nolan M."/>
            <person name="Ohm R."/>
            <person name="Pangilinan J."/>
            <person name="Park H.-J."/>
            <person name="Ramirez L."/>
            <person name="Alfaro M."/>
            <person name="Sun H."/>
            <person name="Tritt A."/>
            <person name="Yoshinaga Y."/>
            <person name="Zwiers L.-H."/>
            <person name="Turgeon B."/>
            <person name="Goodwin S."/>
            <person name="Spatafora J."/>
            <person name="Crous P."/>
            <person name="Grigoriev I."/>
        </authorList>
    </citation>
    <scope>NUCLEOTIDE SEQUENCE</scope>
    <source>
        <strain evidence="4">CBS 269.34</strain>
    </source>
</reference>
<dbReference type="Gene3D" id="3.40.50.720">
    <property type="entry name" value="NAD(P)-binding Rossmann-like Domain"/>
    <property type="match status" value="1"/>
</dbReference>
<evidence type="ECO:0000313" key="5">
    <source>
        <dbReference type="Proteomes" id="UP000799750"/>
    </source>
</evidence>
<dbReference type="Pfam" id="PF13561">
    <property type="entry name" value="adh_short_C2"/>
    <property type="match status" value="1"/>
</dbReference>
<keyword evidence="3" id="KW-0560">Oxidoreductase</keyword>
<dbReference type="CDD" id="cd05233">
    <property type="entry name" value="SDR_c"/>
    <property type="match status" value="1"/>
</dbReference>
<dbReference type="InterPro" id="IPR002347">
    <property type="entry name" value="SDR_fam"/>
</dbReference>
<dbReference type="PROSITE" id="PS00061">
    <property type="entry name" value="ADH_SHORT"/>
    <property type="match status" value="1"/>
</dbReference>
<keyword evidence="5" id="KW-1185">Reference proteome</keyword>
<proteinExistence type="inferred from homology"/>
<dbReference type="GO" id="GO:0016491">
    <property type="term" value="F:oxidoreductase activity"/>
    <property type="evidence" value="ECO:0007669"/>
    <property type="project" value="UniProtKB-KW"/>
</dbReference>
<organism evidence="4 5">
    <name type="scientific">Lophium mytilinum</name>
    <dbReference type="NCBI Taxonomy" id="390894"/>
    <lineage>
        <taxon>Eukaryota</taxon>
        <taxon>Fungi</taxon>
        <taxon>Dikarya</taxon>
        <taxon>Ascomycota</taxon>
        <taxon>Pezizomycotina</taxon>
        <taxon>Dothideomycetes</taxon>
        <taxon>Pleosporomycetidae</taxon>
        <taxon>Mytilinidiales</taxon>
        <taxon>Mytilinidiaceae</taxon>
        <taxon>Lophium</taxon>
    </lineage>
</organism>
<keyword evidence="2" id="KW-0521">NADP</keyword>
<dbReference type="SUPFAM" id="SSF51735">
    <property type="entry name" value="NAD(P)-binding Rossmann-fold domains"/>
    <property type="match status" value="1"/>
</dbReference>
<dbReference type="Proteomes" id="UP000799750">
    <property type="component" value="Unassembled WGS sequence"/>
</dbReference>
<evidence type="ECO:0000256" key="1">
    <source>
        <dbReference type="ARBA" id="ARBA00006484"/>
    </source>
</evidence>
<dbReference type="PRINTS" id="PR00080">
    <property type="entry name" value="SDRFAMILY"/>
</dbReference>
<dbReference type="InterPro" id="IPR036291">
    <property type="entry name" value="NAD(P)-bd_dom_sf"/>
</dbReference>
<evidence type="ECO:0000313" key="4">
    <source>
        <dbReference type="EMBL" id="KAF2496318.1"/>
    </source>
</evidence>
<dbReference type="PRINTS" id="PR00081">
    <property type="entry name" value="GDHRDH"/>
</dbReference>
<dbReference type="FunFam" id="3.40.50.720:FF:000084">
    <property type="entry name" value="Short-chain dehydrogenase reductase"/>
    <property type="match status" value="1"/>
</dbReference>
<evidence type="ECO:0000256" key="3">
    <source>
        <dbReference type="ARBA" id="ARBA00023002"/>
    </source>
</evidence>
<dbReference type="AlphaFoldDB" id="A0A6A6QUY3"/>
<dbReference type="PANTHER" id="PTHR24321">
    <property type="entry name" value="DEHYDROGENASES, SHORT CHAIN"/>
    <property type="match status" value="1"/>
</dbReference>
<sequence length="257" mass="26441">MSSVKGKLFAITGAASGIGLATATLLASQGALLTLADTDDDRLDKLELDLAHPINGVKVHTRKVDVRDCAQVDSWIADSVRDFGRPLDGAANLAGIAGTLGPARAFDDADYDAVFAVNVKGTFNSLRAELAHMRVADPANGIGGGSIVNAASVVGVKGLPGVGVYSASKFAVVGITKSAAADEGATGIRVNAIAPGFVDTPLMTKLDEQMEEPLPPGCLLGRRAWPEEIARLVVFLLSDDSSYVTGSVYGIDGGTVF</sequence>
<protein>
    <submittedName>
        <fullName evidence="4">NAD(P)-binding protein</fullName>
    </submittedName>
</protein>
<comment type="similarity">
    <text evidence="1">Belongs to the short-chain dehydrogenases/reductases (SDR) family.</text>
</comment>
<dbReference type="EMBL" id="MU004188">
    <property type="protein sequence ID" value="KAF2496318.1"/>
    <property type="molecule type" value="Genomic_DNA"/>
</dbReference>
<evidence type="ECO:0000256" key="2">
    <source>
        <dbReference type="ARBA" id="ARBA00022857"/>
    </source>
</evidence>